<keyword evidence="1" id="KW-1133">Transmembrane helix</keyword>
<dbReference type="AlphaFoldDB" id="A0A1H2Z0F4"/>
<feature type="transmembrane region" description="Helical" evidence="1">
    <location>
        <begin position="20"/>
        <end position="40"/>
    </location>
</feature>
<keyword evidence="1" id="KW-0472">Membrane</keyword>
<dbReference type="PANTHER" id="PTHR38602">
    <property type="entry name" value="INNER MEMBRANE PROTEIN-RELATED"/>
    <property type="match status" value="1"/>
</dbReference>
<reference evidence="3" key="1">
    <citation type="submission" date="2016-10" db="EMBL/GenBank/DDBJ databases">
        <authorList>
            <person name="Varghese N."/>
            <person name="Submissions S."/>
        </authorList>
    </citation>
    <scope>NUCLEOTIDE SEQUENCE [LARGE SCALE GENOMIC DNA]</scope>
    <source>
        <strain evidence="3">DSM 217</strain>
    </source>
</reference>
<keyword evidence="3" id="KW-1185">Reference proteome</keyword>
<evidence type="ECO:0000256" key="1">
    <source>
        <dbReference type="SAM" id="Phobius"/>
    </source>
</evidence>
<protein>
    <recommendedName>
        <fullName evidence="4">DUF2065 domain-containing protein</fullName>
    </recommendedName>
</protein>
<dbReference type="EMBL" id="FNNZ01000014">
    <property type="protein sequence ID" value="SDX10831.1"/>
    <property type="molecule type" value="Genomic_DNA"/>
</dbReference>
<accession>A0A1H2Z0F4</accession>
<evidence type="ECO:0000313" key="2">
    <source>
        <dbReference type="EMBL" id="SDX10831.1"/>
    </source>
</evidence>
<evidence type="ECO:0008006" key="4">
    <source>
        <dbReference type="Google" id="ProtNLM"/>
    </source>
</evidence>
<dbReference type="Proteomes" id="UP000198816">
    <property type="component" value="Unassembled WGS sequence"/>
</dbReference>
<dbReference type="PANTHER" id="PTHR38602:SF1">
    <property type="entry name" value="INNER MEMBRANE PROTEIN"/>
    <property type="match status" value="1"/>
</dbReference>
<name>A0A1H2Z0F4_THIRO</name>
<organism evidence="2 3">
    <name type="scientific">Thiocapsa roseopersicina</name>
    <dbReference type="NCBI Taxonomy" id="1058"/>
    <lineage>
        <taxon>Bacteria</taxon>
        <taxon>Pseudomonadati</taxon>
        <taxon>Pseudomonadota</taxon>
        <taxon>Gammaproteobacteria</taxon>
        <taxon>Chromatiales</taxon>
        <taxon>Chromatiaceae</taxon>
        <taxon>Thiocapsa</taxon>
    </lineage>
</organism>
<dbReference type="OrthoDB" id="9182237at2"/>
<dbReference type="Pfam" id="PF09838">
    <property type="entry name" value="DUF2065"/>
    <property type="match status" value="1"/>
</dbReference>
<dbReference type="InterPro" id="IPR019201">
    <property type="entry name" value="DUF2065"/>
</dbReference>
<sequence length="79" mass="8649">MRTSGAHSDPNRVFRSYVLLQDVLVAVALVLVIEGIWPFLSPDGFRRALLLIAAEDKRALRIAGLLSMLSGVGLLYLVN</sequence>
<feature type="transmembrane region" description="Helical" evidence="1">
    <location>
        <begin position="60"/>
        <end position="78"/>
    </location>
</feature>
<dbReference type="STRING" id="1058.SAMN05421783_11467"/>
<proteinExistence type="predicted"/>
<evidence type="ECO:0000313" key="3">
    <source>
        <dbReference type="Proteomes" id="UP000198816"/>
    </source>
</evidence>
<keyword evidence="1" id="KW-0812">Transmembrane</keyword>
<gene>
    <name evidence="2" type="ORF">SAMN05421783_11467</name>
</gene>